<name>A0AAU8AUE2_9VIRU</name>
<reference evidence="2" key="1">
    <citation type="submission" date="2024-03" db="EMBL/GenBank/DDBJ databases">
        <title>Diverse circular DNA viruses in blood, oral, and fecal samples of captive lemurs.</title>
        <authorList>
            <person name="Paietta E.N."/>
            <person name="Kraberger S."/>
            <person name="Lund M.C."/>
            <person name="Custer J.M."/>
            <person name="Vargas K.M."/>
            <person name="Ehmke E.E."/>
            <person name="Yoder A.D."/>
            <person name="Varsani A."/>
        </authorList>
    </citation>
    <scope>NUCLEOTIDE SEQUENCE</scope>
    <source>
        <strain evidence="2">Duke_18_86</strain>
        <strain evidence="3">Duke_21_106</strain>
        <strain evidence="4">Duke_24FF_1310</strain>
        <strain evidence="5">Duke_24FS_119</strain>
        <strain evidence="6">Duke_25FF_1353</strain>
        <strain evidence="7">Duke_25FS_128</strain>
        <strain evidence="8">Duke_26_99</strain>
        <strain evidence="9">Duke_29_49</strain>
    </source>
</reference>
<dbReference type="EMBL" id="PP511683">
    <property type="protein sequence ID" value="XCD06531.1"/>
    <property type="molecule type" value="Genomic_DNA"/>
</dbReference>
<dbReference type="EMBL" id="PP511762">
    <property type="protein sequence ID" value="XCD07183.1"/>
    <property type="molecule type" value="Genomic_DNA"/>
</dbReference>
<feature type="domain" description="Replication-associated protein ORF2/G2P" evidence="1">
    <location>
        <begin position="51"/>
        <end position="160"/>
    </location>
</feature>
<evidence type="ECO:0000313" key="3">
    <source>
        <dbReference type="EMBL" id="XCD04199.1"/>
    </source>
</evidence>
<dbReference type="EMBL" id="PP511872">
    <property type="protein sequence ID" value="XCD08227.1"/>
    <property type="molecule type" value="Genomic_DNA"/>
</dbReference>
<sequence>MPCEYPILLHDSHDNLIRVRCGYCPDCLKHKARMWTGRLLCEYVDSGKIGSFITLTYDDLNEPKSGVSKDVLQKFNKRCRKLQQYRYYAVGEYGGKTGRPHYHLIMFGVNYDDSPLFKPLEMRCMSANYVKCMCWSKGFVSAGDVTPATAGYICGYVNSKMDLEKRKVMEAGRNPTFSLMSLKPALGSRFMAENRDKIVRDGMIKVCGQEFGYPRYFIDNYMTDTEKVDYVIKCIKENREVDEALYSNYLAEAGIRYIARSDYRHSFNDNLRRTMRK</sequence>
<protein>
    <submittedName>
        <fullName evidence="2">Replication initiator protein</fullName>
    </submittedName>
</protein>
<dbReference type="EMBL" id="PP511514">
    <property type="protein sequence ID" value="XCD04846.1"/>
    <property type="molecule type" value="Genomic_DNA"/>
</dbReference>
<organism evidence="2">
    <name type="scientific">Dulem virus 96</name>
    <dbReference type="NCBI Taxonomy" id="3145807"/>
    <lineage>
        <taxon>Viruses</taxon>
        <taxon>Monodnaviria</taxon>
        <taxon>Sangervirae</taxon>
        <taxon>Phixviricota</taxon>
        <taxon>Malgrandaviricetes</taxon>
        <taxon>Petitvirales</taxon>
        <taxon>Microviridae</taxon>
        <taxon>Microvirus</taxon>
    </lineage>
</organism>
<dbReference type="EMBL" id="PP511437">
    <property type="protein sequence ID" value="XCD04199.1"/>
    <property type="molecule type" value="Genomic_DNA"/>
</dbReference>
<evidence type="ECO:0000313" key="4">
    <source>
        <dbReference type="EMBL" id="XCD04846.1"/>
    </source>
</evidence>
<evidence type="ECO:0000313" key="9">
    <source>
        <dbReference type="EMBL" id="XCD08227.1"/>
    </source>
</evidence>
<evidence type="ECO:0000313" key="2">
    <source>
        <dbReference type="EMBL" id="XCD03541.1"/>
    </source>
</evidence>
<evidence type="ECO:0000313" key="8">
    <source>
        <dbReference type="EMBL" id="XCD07183.1"/>
    </source>
</evidence>
<evidence type="ECO:0000313" key="5">
    <source>
        <dbReference type="EMBL" id="XCD05629.1"/>
    </source>
</evidence>
<evidence type="ECO:0000313" key="6">
    <source>
        <dbReference type="EMBL" id="XCD06143.1"/>
    </source>
</evidence>
<proteinExistence type="predicted"/>
<evidence type="ECO:0000259" key="1">
    <source>
        <dbReference type="Pfam" id="PF23343"/>
    </source>
</evidence>
<dbReference type="EMBL" id="PP511371">
    <property type="protein sequence ID" value="XCD03541.1"/>
    <property type="molecule type" value="Genomic_DNA"/>
</dbReference>
<dbReference type="InterPro" id="IPR056906">
    <property type="entry name" value="ORF2/G2P_dom"/>
</dbReference>
<dbReference type="Pfam" id="PF23343">
    <property type="entry name" value="REP_ORF2-G2P"/>
    <property type="match status" value="1"/>
</dbReference>
<dbReference type="EMBL" id="PP511639">
    <property type="protein sequence ID" value="XCD06143.1"/>
    <property type="molecule type" value="Genomic_DNA"/>
</dbReference>
<evidence type="ECO:0000313" key="7">
    <source>
        <dbReference type="EMBL" id="XCD06531.1"/>
    </source>
</evidence>
<accession>A0AAU8AUE2</accession>
<dbReference type="EMBL" id="PP511585">
    <property type="protein sequence ID" value="XCD05629.1"/>
    <property type="molecule type" value="Genomic_DNA"/>
</dbReference>